<dbReference type="InterPro" id="IPR002110">
    <property type="entry name" value="Ankyrin_rpt"/>
</dbReference>
<gene>
    <name evidence="4" type="ORF">HAKA00212_LOCUS3208</name>
</gene>
<proteinExistence type="predicted"/>
<dbReference type="PANTHER" id="PTHR24198:SF165">
    <property type="entry name" value="ANKYRIN REPEAT-CONTAINING PROTEIN-RELATED"/>
    <property type="match status" value="1"/>
</dbReference>
<dbReference type="PROSITE" id="PS50297">
    <property type="entry name" value="ANK_REP_REGION"/>
    <property type="match status" value="2"/>
</dbReference>
<dbReference type="SMART" id="SM00248">
    <property type="entry name" value="ANK"/>
    <property type="match status" value="4"/>
</dbReference>
<dbReference type="PROSITE" id="PS50088">
    <property type="entry name" value="ANK_REPEAT"/>
    <property type="match status" value="2"/>
</dbReference>
<evidence type="ECO:0000256" key="3">
    <source>
        <dbReference type="PROSITE-ProRule" id="PRU00023"/>
    </source>
</evidence>
<evidence type="ECO:0000313" key="4">
    <source>
        <dbReference type="EMBL" id="CAE0624541.1"/>
    </source>
</evidence>
<dbReference type="Gene3D" id="1.25.40.20">
    <property type="entry name" value="Ankyrin repeat-containing domain"/>
    <property type="match status" value="2"/>
</dbReference>
<feature type="repeat" description="ANK" evidence="3">
    <location>
        <begin position="49"/>
        <end position="81"/>
    </location>
</feature>
<dbReference type="InterPro" id="IPR036770">
    <property type="entry name" value="Ankyrin_rpt-contain_sf"/>
</dbReference>
<dbReference type="EMBL" id="HBIU01008101">
    <property type="protein sequence ID" value="CAE0624541.1"/>
    <property type="molecule type" value="Transcribed_RNA"/>
</dbReference>
<keyword evidence="2 3" id="KW-0040">ANK repeat</keyword>
<dbReference type="PANTHER" id="PTHR24198">
    <property type="entry name" value="ANKYRIN REPEAT AND PROTEIN KINASE DOMAIN-CONTAINING PROTEIN"/>
    <property type="match status" value="1"/>
</dbReference>
<dbReference type="AlphaFoldDB" id="A0A6V1NRS9"/>
<protein>
    <submittedName>
        <fullName evidence="4">Uncharacterized protein</fullName>
    </submittedName>
</protein>
<organism evidence="4">
    <name type="scientific">Heterosigma akashiwo</name>
    <name type="common">Chromophytic alga</name>
    <name type="synonym">Heterosigma carterae</name>
    <dbReference type="NCBI Taxonomy" id="2829"/>
    <lineage>
        <taxon>Eukaryota</taxon>
        <taxon>Sar</taxon>
        <taxon>Stramenopiles</taxon>
        <taxon>Ochrophyta</taxon>
        <taxon>Raphidophyceae</taxon>
        <taxon>Chattonellales</taxon>
        <taxon>Chattonellaceae</taxon>
        <taxon>Heterosigma</taxon>
    </lineage>
</organism>
<name>A0A6V1NRS9_HETAK</name>
<keyword evidence="1" id="KW-0677">Repeat</keyword>
<feature type="repeat" description="ANK" evidence="3">
    <location>
        <begin position="116"/>
        <end position="148"/>
    </location>
</feature>
<sequence>MAEGKSNSQQYQLDYALNIAALNENYDLVDEKLQQGANPNWRNDSKHQYLNSALHMAAYKGNARICKRLLEGGANPEIENKYHNKPLIFASYYGKDDTVKELLAGGAEVMGVCRKNGLTSLHKACMQGHTSTLQILLDAGAYPNALDRKLRSPEDMIGVEAEEPVPEGVRNRIITMLAAGGRRVFSGQHPQHELCHTVCAGAAGSAVCQGCAWYLEKGAPVFACAEGVREGRGAEPGCREFLLCPRCVHNELGINRAGNDSDKKGNWLVNFLACKMECFGPCKDDIDKDNNAY</sequence>
<evidence type="ECO:0000256" key="2">
    <source>
        <dbReference type="ARBA" id="ARBA00023043"/>
    </source>
</evidence>
<accession>A0A6V1NRS9</accession>
<dbReference type="Pfam" id="PF12796">
    <property type="entry name" value="Ank_2"/>
    <property type="match status" value="1"/>
</dbReference>
<reference evidence="4" key="1">
    <citation type="submission" date="2021-01" db="EMBL/GenBank/DDBJ databases">
        <authorList>
            <person name="Corre E."/>
            <person name="Pelletier E."/>
            <person name="Niang G."/>
            <person name="Scheremetjew M."/>
            <person name="Finn R."/>
            <person name="Kale V."/>
            <person name="Holt S."/>
            <person name="Cochrane G."/>
            <person name="Meng A."/>
            <person name="Brown T."/>
            <person name="Cohen L."/>
        </authorList>
    </citation>
    <scope>NUCLEOTIDE SEQUENCE</scope>
    <source>
        <strain evidence="4">CCMP3107</strain>
    </source>
</reference>
<evidence type="ECO:0000256" key="1">
    <source>
        <dbReference type="ARBA" id="ARBA00022737"/>
    </source>
</evidence>
<dbReference type="SUPFAM" id="SSF48403">
    <property type="entry name" value="Ankyrin repeat"/>
    <property type="match status" value="1"/>
</dbReference>